<feature type="domain" description="DUF6788" evidence="1">
    <location>
        <begin position="17"/>
        <end position="66"/>
    </location>
</feature>
<protein>
    <recommendedName>
        <fullName evidence="1">DUF6788 domain-containing protein</fullName>
    </recommendedName>
</protein>
<proteinExistence type="predicted"/>
<dbReference type="Pfam" id="PF20586">
    <property type="entry name" value="DUF6788"/>
    <property type="match status" value="1"/>
</dbReference>
<dbReference type="EMBL" id="BIFR01000001">
    <property type="protein sequence ID" value="GCE13187.1"/>
    <property type="molecule type" value="Genomic_DNA"/>
</dbReference>
<keyword evidence="3" id="KW-1185">Reference proteome</keyword>
<gene>
    <name evidence="2" type="ORF">KTT_30460</name>
</gene>
<comment type="caution">
    <text evidence="2">The sequence shown here is derived from an EMBL/GenBank/DDBJ whole genome shotgun (WGS) entry which is preliminary data.</text>
</comment>
<dbReference type="Proteomes" id="UP000287352">
    <property type="component" value="Unassembled WGS sequence"/>
</dbReference>
<accession>A0A402A209</accession>
<dbReference type="AlphaFoldDB" id="A0A402A209"/>
<sequence length="92" mass="10532">MWKGKWFMTVIPSDQHITYQLQYRKCGKNSCSTCRNGQGHGPYWYAYWREGSRLRSGYVGKIHPGMQRNGTTKGVAAPLRPKEEVVAAQARL</sequence>
<name>A0A402A209_9CHLR</name>
<reference evidence="3" key="1">
    <citation type="submission" date="2018-12" db="EMBL/GenBank/DDBJ databases">
        <title>Tengunoibacter tsumagoiensis gen. nov., sp. nov., Dictyobacter kobayashii sp. nov., D. alpinus sp. nov., and D. joshuensis sp. nov. and description of Dictyobacteraceae fam. nov. within the order Ktedonobacterales isolated from Tengu-no-mugimeshi.</title>
        <authorList>
            <person name="Wang C.M."/>
            <person name="Zheng Y."/>
            <person name="Sakai Y."/>
            <person name="Toyoda A."/>
            <person name="Minakuchi Y."/>
            <person name="Abe K."/>
            <person name="Yokota A."/>
            <person name="Yabe S."/>
        </authorList>
    </citation>
    <scope>NUCLEOTIDE SEQUENCE [LARGE SCALE GENOMIC DNA]</scope>
    <source>
        <strain evidence="3">Uno3</strain>
    </source>
</reference>
<evidence type="ECO:0000259" key="1">
    <source>
        <dbReference type="Pfam" id="PF20586"/>
    </source>
</evidence>
<dbReference type="InterPro" id="IPR046738">
    <property type="entry name" value="DUF6788"/>
</dbReference>
<organism evidence="2 3">
    <name type="scientific">Tengunoibacter tsumagoiensis</name>
    <dbReference type="NCBI Taxonomy" id="2014871"/>
    <lineage>
        <taxon>Bacteria</taxon>
        <taxon>Bacillati</taxon>
        <taxon>Chloroflexota</taxon>
        <taxon>Ktedonobacteria</taxon>
        <taxon>Ktedonobacterales</taxon>
        <taxon>Dictyobacteraceae</taxon>
        <taxon>Tengunoibacter</taxon>
    </lineage>
</organism>
<evidence type="ECO:0000313" key="2">
    <source>
        <dbReference type="EMBL" id="GCE13187.1"/>
    </source>
</evidence>
<evidence type="ECO:0000313" key="3">
    <source>
        <dbReference type="Proteomes" id="UP000287352"/>
    </source>
</evidence>